<evidence type="ECO:0000313" key="1">
    <source>
        <dbReference type="EMBL" id="RMA76881.1"/>
    </source>
</evidence>
<gene>
    <name evidence="1" type="ORF">BC961_0859</name>
</gene>
<evidence type="ECO:0008006" key="3">
    <source>
        <dbReference type="Google" id="ProtNLM"/>
    </source>
</evidence>
<name>A0A3L9ZVB5_9FLAO</name>
<comment type="caution">
    <text evidence="1">The sequence shown here is derived from an EMBL/GenBank/DDBJ whole genome shotgun (WGS) entry which is preliminary data.</text>
</comment>
<dbReference type="EMBL" id="REFH01000008">
    <property type="protein sequence ID" value="RMA76881.1"/>
    <property type="molecule type" value="Genomic_DNA"/>
</dbReference>
<sequence>MSDNVVIVTGTTLTLTFDASIINFEIKANSGKIELNLGTTLTVAGTFLNLGTGVNGVNGPGNILFTGTTNLNRLSSTGIRPNVLIGNGFSANTVTNSGSTVMADLTVNSNAIFKNNSKTVGISGNLLVNGKLISSSTKAFTFSGAGKTIGGTTPSITIYNWTITGSYTNNIDFFAVTNNLSGATGSLTNGANKTLTVGKNSGIATIDGNAIGNTVIYNRLGLGFGGQNCKATNYYNLTLSGSVSKNFSASPVIYGILSMEGIFTVAIIPTYGPNAKLQYKRELPQISGAEWIPVFEAKGGISIINSGIITINSDKALGISVSLSIVNDSGGGLDNGGFNISGGSVFALANDANLYLSGNSTFPSSFALNTLALESTVDYRGMEQTVAVQNYGNLSLSNSGKKTFVGATSILGELALKGNVKAILSNGSTSNSHTLTFNSILQTSTSWRGTLANNATIQRADWFGETTTGILNVNLACTIGTWLGQSNEDWQNTNKWCLGQIPLASTNVIIDQTPNIPKVGSEGAVCRNITISLGSSLIRNGTLKVSGNWINNVTLSSTGTIDLNGNGLQSIGGIGVNEFNNLTISNRDASVKATSTIAVKGVLNNEYATSVLDMSNYILSGTFSNIGLGQIKTANISSTPIPSGKNWTNLIVYNALTGGQKVVPGVYESLSLENASGVQTAFGNILINDKLYIANGNTIFKMNGFNLNVSTFNITAPEAVIDMGVGTLVYTTISSMDGIIRFSGTSNGKAVPSGTVEYNGSGKTVAGGTYNDLIFSGNGGYSVYTNVIVNNELSIKKGTVTVNSGVVVTVDNNITVNNLNGSFIFENNASLVQVDDDAVNEGDISYKRNTAPVKRYDFTYWSSPVLEQTLKLSSPDTLSDKYYSYNPNSNKYEIYYRGNFTMVKGDGYLVRAPQSYDIDVAKVDTAPTFIGVPNNGVINKILTGNTLYLLGNPYPSALDANTFLDVNSKKLQGTLYFWTHNSKPNKAVAGDAIYNYTSNDYAAYNRSGGVATYASSAGGVAPSGKIASGQGFFAYASFAGGNLVFDNSMRFGVGGIPGNNSQFYRFNANISRETKADNNRVWLNLSNDQGAFKQTLVGYITDATNDYDNAFDGGTFNGNEFIDFYSINNDKNLVIQGRAIPFDKTDIVPLGNKSKFGGVYNISTDQKDGLFETQNIYLEDKMLDVVHNLNQSSYSFTTQIGTFDKRFALRYKDKTLGNTTFDSEDSQLVISKNKRILKIKSEVETIISVTVFDLQGRKVYQNSDLHTTTFTSSSISLVNQIAIVKVTLQSGKVISKKINY</sequence>
<organism evidence="1 2">
    <name type="scientific">Flavobacterium weaverense</name>
    <dbReference type="NCBI Taxonomy" id="271156"/>
    <lineage>
        <taxon>Bacteria</taxon>
        <taxon>Pseudomonadati</taxon>
        <taxon>Bacteroidota</taxon>
        <taxon>Flavobacteriia</taxon>
        <taxon>Flavobacteriales</taxon>
        <taxon>Flavobacteriaceae</taxon>
        <taxon>Flavobacterium</taxon>
    </lineage>
</organism>
<proteinExistence type="predicted"/>
<dbReference type="OrthoDB" id="906679at2"/>
<dbReference type="RefSeq" id="WP_121924596.1">
    <property type="nucleotide sequence ID" value="NZ_CBCSGA010000006.1"/>
</dbReference>
<dbReference type="Proteomes" id="UP000280368">
    <property type="component" value="Unassembled WGS sequence"/>
</dbReference>
<evidence type="ECO:0000313" key="2">
    <source>
        <dbReference type="Proteomes" id="UP000280368"/>
    </source>
</evidence>
<keyword evidence="2" id="KW-1185">Reference proteome</keyword>
<accession>A0A3L9ZVB5</accession>
<reference evidence="1 2" key="1">
    <citation type="submission" date="2018-10" db="EMBL/GenBank/DDBJ databases">
        <title>Genomic Encyclopedia of Archaeal and Bacterial Type Strains, Phase II (KMG-II): from individual species to whole genera.</title>
        <authorList>
            <person name="Goeker M."/>
        </authorList>
    </citation>
    <scope>NUCLEOTIDE SEQUENCE [LARGE SCALE GENOMIC DNA]</scope>
    <source>
        <strain evidence="1 2">DSM 19727</strain>
    </source>
</reference>
<dbReference type="NCBIfam" id="NF033708">
    <property type="entry name" value="T9SS_Cterm_ChiA"/>
    <property type="match status" value="1"/>
</dbReference>
<protein>
    <recommendedName>
        <fullName evidence="3">T9SS sorting signal type C domain-containing protein</fullName>
    </recommendedName>
</protein>